<comment type="caution">
    <text evidence="5">The sequence shown here is derived from an EMBL/GenBank/DDBJ whole genome shotgun (WGS) entry which is preliminary data.</text>
</comment>
<dbReference type="InterPro" id="IPR036737">
    <property type="entry name" value="OmpA-like_sf"/>
</dbReference>
<keyword evidence="2" id="KW-0472">Membrane</keyword>
<dbReference type="Gene3D" id="2.60.120.260">
    <property type="entry name" value="Galactose-binding domain-like"/>
    <property type="match status" value="1"/>
</dbReference>
<dbReference type="InterPro" id="IPR050330">
    <property type="entry name" value="Bact_OuterMem_StrucFunc"/>
</dbReference>
<dbReference type="PANTHER" id="PTHR30329">
    <property type="entry name" value="STATOR ELEMENT OF FLAGELLAR MOTOR COMPLEX"/>
    <property type="match status" value="1"/>
</dbReference>
<evidence type="ECO:0000256" key="1">
    <source>
        <dbReference type="ARBA" id="ARBA00004442"/>
    </source>
</evidence>
<protein>
    <recommendedName>
        <fullName evidence="4">OmpA-like domain-containing protein</fullName>
    </recommendedName>
</protein>
<dbReference type="InterPro" id="IPR006664">
    <property type="entry name" value="OMP_bac"/>
</dbReference>
<reference evidence="5" key="1">
    <citation type="submission" date="2019-08" db="EMBL/GenBank/DDBJ databases">
        <authorList>
            <person name="Kucharzyk K."/>
            <person name="Murdoch R.W."/>
            <person name="Higgins S."/>
            <person name="Loffler F."/>
        </authorList>
    </citation>
    <scope>NUCLEOTIDE SEQUENCE</scope>
</reference>
<dbReference type="SUPFAM" id="SSF103088">
    <property type="entry name" value="OmpA-like"/>
    <property type="match status" value="1"/>
</dbReference>
<dbReference type="InterPro" id="IPR006665">
    <property type="entry name" value="OmpA-like"/>
</dbReference>
<feature type="domain" description="OmpA-like" evidence="4">
    <location>
        <begin position="305"/>
        <end position="419"/>
    </location>
</feature>
<proteinExistence type="predicted"/>
<evidence type="ECO:0000256" key="2">
    <source>
        <dbReference type="ARBA" id="ARBA00023136"/>
    </source>
</evidence>
<dbReference type="PRINTS" id="PR01023">
    <property type="entry name" value="NAFLGMOTY"/>
</dbReference>
<comment type="subcellular location">
    <subcellularLocation>
        <location evidence="1">Cell outer membrane</location>
    </subcellularLocation>
</comment>
<accession>A0A644TTX4</accession>
<dbReference type="CDD" id="cd07185">
    <property type="entry name" value="OmpA_C-like"/>
    <property type="match status" value="1"/>
</dbReference>
<evidence type="ECO:0000256" key="3">
    <source>
        <dbReference type="ARBA" id="ARBA00023237"/>
    </source>
</evidence>
<organism evidence="5">
    <name type="scientific">bioreactor metagenome</name>
    <dbReference type="NCBI Taxonomy" id="1076179"/>
    <lineage>
        <taxon>unclassified sequences</taxon>
        <taxon>metagenomes</taxon>
        <taxon>ecological metagenomes</taxon>
    </lineage>
</organism>
<dbReference type="GO" id="GO:0009279">
    <property type="term" value="C:cell outer membrane"/>
    <property type="evidence" value="ECO:0007669"/>
    <property type="project" value="UniProtKB-SubCell"/>
</dbReference>
<dbReference type="PANTHER" id="PTHR30329:SF21">
    <property type="entry name" value="LIPOPROTEIN YIAD-RELATED"/>
    <property type="match status" value="1"/>
</dbReference>
<sequence length="419" mass="48214">MEKFNLSLIENKRDFFGKSRHINKKSRHIFLFMSRLFLTSLSLCFSLLFSTLSYSQENLIFNPSFEEYFTCPQKIEPYGYMSEVVAWWQPTGGSADYYNKCGSKQCNVPKNKLGVQMPRTGVGMIGIYSSKTDYREYIQTELKDYLKEGETYKLSFYVSLSEYSAGAVATLGGLFTKNRIEEKTRQMLTDKTTIEHDKGVSQSISTYLKPQVVNHYSNPIINVEDWTKIEGEFIAEGGEKFLTIGNFYPAPQSNVVDLPYLTYLLPGAYYYIDDVSVYCLTCKEKEIIANDVVITKTKDEPRFEVGQVVIMENIFFEFDKSILLPQSYVELYNLINILNKNPNMKIELSGHTDNKGSDNYNAKLSHSRVRAVYDYLINHGIEKARLDYKSYGAKQPIADNKTDEGRAKNRRVEFKIISL</sequence>
<evidence type="ECO:0000313" key="5">
    <source>
        <dbReference type="EMBL" id="MPL69917.1"/>
    </source>
</evidence>
<evidence type="ECO:0000259" key="4">
    <source>
        <dbReference type="PROSITE" id="PS51123"/>
    </source>
</evidence>
<dbReference type="EMBL" id="VSSQ01000050">
    <property type="protein sequence ID" value="MPL69917.1"/>
    <property type="molecule type" value="Genomic_DNA"/>
</dbReference>
<dbReference type="AlphaFoldDB" id="A0A644TTX4"/>
<keyword evidence="3" id="KW-0998">Cell outer membrane</keyword>
<dbReference type="PRINTS" id="PR01021">
    <property type="entry name" value="OMPADOMAIN"/>
</dbReference>
<name>A0A644TTX4_9ZZZZ</name>
<dbReference type="Pfam" id="PF00691">
    <property type="entry name" value="OmpA"/>
    <property type="match status" value="1"/>
</dbReference>
<dbReference type="Gene3D" id="3.30.1330.60">
    <property type="entry name" value="OmpA-like domain"/>
    <property type="match status" value="1"/>
</dbReference>
<dbReference type="PROSITE" id="PS51123">
    <property type="entry name" value="OMPA_2"/>
    <property type="match status" value="1"/>
</dbReference>
<gene>
    <name evidence="5" type="ORF">SDC9_15668</name>
</gene>